<keyword evidence="3" id="KW-1185">Reference proteome</keyword>
<proteinExistence type="predicted"/>
<evidence type="ECO:0000313" key="2">
    <source>
        <dbReference type="EMBL" id="KAK5842436.1"/>
    </source>
</evidence>
<feature type="compositionally biased region" description="Basic and acidic residues" evidence="1">
    <location>
        <begin position="1"/>
        <end position="11"/>
    </location>
</feature>
<evidence type="ECO:0000256" key="1">
    <source>
        <dbReference type="SAM" id="MobiDB-lite"/>
    </source>
</evidence>
<name>A0ABR0QTV9_GOSAR</name>
<sequence length="109" mass="12925">MDIDFALKEEQPTPLTTKSNPEVKRDFERWDCSNHMSPMTIKHSIPEVFRDTKSEEITQAKGFLNEIEKRFAKNDKVKIALVLTSLISIKYKRQENVREYIMEMFHFVS</sequence>
<protein>
    <submittedName>
        <fullName evidence="2">Uncharacterized protein</fullName>
    </submittedName>
</protein>
<accession>A0ABR0QTV9</accession>
<comment type="caution">
    <text evidence="2">The sequence shown here is derived from an EMBL/GenBank/DDBJ whole genome shotgun (WGS) entry which is preliminary data.</text>
</comment>
<gene>
    <name evidence="2" type="ORF">PVK06_004790</name>
</gene>
<organism evidence="2 3">
    <name type="scientific">Gossypium arboreum</name>
    <name type="common">Tree cotton</name>
    <name type="synonym">Gossypium nanking</name>
    <dbReference type="NCBI Taxonomy" id="29729"/>
    <lineage>
        <taxon>Eukaryota</taxon>
        <taxon>Viridiplantae</taxon>
        <taxon>Streptophyta</taxon>
        <taxon>Embryophyta</taxon>
        <taxon>Tracheophyta</taxon>
        <taxon>Spermatophyta</taxon>
        <taxon>Magnoliopsida</taxon>
        <taxon>eudicotyledons</taxon>
        <taxon>Gunneridae</taxon>
        <taxon>Pentapetalae</taxon>
        <taxon>rosids</taxon>
        <taxon>malvids</taxon>
        <taxon>Malvales</taxon>
        <taxon>Malvaceae</taxon>
        <taxon>Malvoideae</taxon>
        <taxon>Gossypium</taxon>
    </lineage>
</organism>
<evidence type="ECO:0000313" key="3">
    <source>
        <dbReference type="Proteomes" id="UP001358586"/>
    </source>
</evidence>
<reference evidence="2 3" key="1">
    <citation type="submission" date="2023-03" db="EMBL/GenBank/DDBJ databases">
        <title>WGS of Gossypium arboreum.</title>
        <authorList>
            <person name="Yu D."/>
        </authorList>
    </citation>
    <scope>NUCLEOTIDE SEQUENCE [LARGE SCALE GENOMIC DNA]</scope>
    <source>
        <tissue evidence="2">Leaf</tissue>
    </source>
</reference>
<dbReference type="Proteomes" id="UP001358586">
    <property type="component" value="Chromosome 2"/>
</dbReference>
<feature type="region of interest" description="Disordered" evidence="1">
    <location>
        <begin position="1"/>
        <end position="20"/>
    </location>
</feature>
<dbReference type="EMBL" id="JARKNE010000002">
    <property type="protein sequence ID" value="KAK5842436.1"/>
    <property type="molecule type" value="Genomic_DNA"/>
</dbReference>